<accession>A0A0F9VJ31</accession>
<gene>
    <name evidence="1" type="ORF">LCGC14_0477640</name>
</gene>
<name>A0A0F9VJ31_9ZZZZ</name>
<proteinExistence type="predicted"/>
<dbReference type="EMBL" id="LAZR01000515">
    <property type="protein sequence ID" value="KKN65828.1"/>
    <property type="molecule type" value="Genomic_DNA"/>
</dbReference>
<evidence type="ECO:0000313" key="1">
    <source>
        <dbReference type="EMBL" id="KKN65828.1"/>
    </source>
</evidence>
<comment type="caution">
    <text evidence="1">The sequence shown here is derived from an EMBL/GenBank/DDBJ whole genome shotgun (WGS) entry which is preliminary data.</text>
</comment>
<organism evidence="1">
    <name type="scientific">marine sediment metagenome</name>
    <dbReference type="NCBI Taxonomy" id="412755"/>
    <lineage>
        <taxon>unclassified sequences</taxon>
        <taxon>metagenomes</taxon>
        <taxon>ecological metagenomes</taxon>
    </lineage>
</organism>
<reference evidence="1" key="1">
    <citation type="journal article" date="2015" name="Nature">
        <title>Complex archaea that bridge the gap between prokaryotes and eukaryotes.</title>
        <authorList>
            <person name="Spang A."/>
            <person name="Saw J.H."/>
            <person name="Jorgensen S.L."/>
            <person name="Zaremba-Niedzwiedzka K."/>
            <person name="Martijn J."/>
            <person name="Lind A.E."/>
            <person name="van Eijk R."/>
            <person name="Schleper C."/>
            <person name="Guy L."/>
            <person name="Ettema T.J."/>
        </authorList>
    </citation>
    <scope>NUCLEOTIDE SEQUENCE</scope>
</reference>
<dbReference type="AlphaFoldDB" id="A0A0F9VJ31"/>
<protein>
    <submittedName>
        <fullName evidence="1">Uncharacterized protein</fullName>
    </submittedName>
</protein>
<sequence>MKIPIPYNLILQKLLQHTNRNNIIGVKAAKYYVAICFRVSHQVIAQMFFEMKDLGLIEFINHTEIKILRDSF</sequence>